<dbReference type="EMBL" id="QICN01000006">
    <property type="protein sequence ID" value="PXV67192.1"/>
    <property type="molecule type" value="Genomic_DNA"/>
</dbReference>
<dbReference type="AlphaFoldDB" id="A0A318E6S5"/>
<keyword evidence="3" id="KW-1185">Reference proteome</keyword>
<dbReference type="Pfam" id="PF00856">
    <property type="entry name" value="SET"/>
    <property type="match status" value="1"/>
</dbReference>
<dbReference type="SUPFAM" id="SSF82199">
    <property type="entry name" value="SET domain"/>
    <property type="match status" value="1"/>
</dbReference>
<comment type="caution">
    <text evidence="2">The sequence shown here is derived from an EMBL/GenBank/DDBJ whole genome shotgun (WGS) entry which is preliminary data.</text>
</comment>
<proteinExistence type="predicted"/>
<organism evidence="2 3">
    <name type="scientific">Sinimarinibacterium flocculans</name>
    <dbReference type="NCBI Taxonomy" id="985250"/>
    <lineage>
        <taxon>Bacteria</taxon>
        <taxon>Pseudomonadati</taxon>
        <taxon>Pseudomonadota</taxon>
        <taxon>Gammaproteobacteria</taxon>
        <taxon>Nevskiales</taxon>
        <taxon>Nevskiaceae</taxon>
        <taxon>Sinimarinibacterium</taxon>
    </lineage>
</organism>
<dbReference type="OrthoDB" id="510863at2"/>
<dbReference type="InterPro" id="IPR001214">
    <property type="entry name" value="SET_dom"/>
</dbReference>
<dbReference type="RefSeq" id="WP_110265507.1">
    <property type="nucleotide sequence ID" value="NZ_CAKZQT010000001.1"/>
</dbReference>
<evidence type="ECO:0000259" key="1">
    <source>
        <dbReference type="Pfam" id="PF00856"/>
    </source>
</evidence>
<dbReference type="Gene3D" id="2.170.270.10">
    <property type="entry name" value="SET domain"/>
    <property type="match status" value="1"/>
</dbReference>
<dbReference type="CDD" id="cd08161">
    <property type="entry name" value="SET"/>
    <property type="match status" value="1"/>
</dbReference>
<evidence type="ECO:0000313" key="3">
    <source>
        <dbReference type="Proteomes" id="UP000248330"/>
    </source>
</evidence>
<protein>
    <recommendedName>
        <fullName evidence="1">SET domain-containing protein</fullName>
    </recommendedName>
</protein>
<accession>A0A318E6S5</accession>
<gene>
    <name evidence="2" type="ORF">C8D93_106169</name>
</gene>
<name>A0A318E6S5_9GAMM</name>
<dbReference type="InterPro" id="IPR046341">
    <property type="entry name" value="SET_dom_sf"/>
</dbReference>
<feature type="domain" description="SET" evidence="1">
    <location>
        <begin position="17"/>
        <end position="111"/>
    </location>
</feature>
<dbReference type="Proteomes" id="UP000248330">
    <property type="component" value="Unassembled WGS sequence"/>
</dbReference>
<sequence>MIIPRYHVADSRIRGAGKGLFVDEAVRRGAVIIAPDKVHTVWPESRLRSYPPDSREVESSVRWFEDWFSLTPEWSDECYVNHSFSPSALWHLGFIFALGDLVPGAEVTMDYRYVIGAGERMPFADAQTGREIVGLPWAQAVSQSARCLAELVAPVA</sequence>
<evidence type="ECO:0000313" key="2">
    <source>
        <dbReference type="EMBL" id="PXV67192.1"/>
    </source>
</evidence>
<reference evidence="2 3" key="1">
    <citation type="submission" date="2018-04" db="EMBL/GenBank/DDBJ databases">
        <title>Genomic Encyclopedia of Type Strains, Phase IV (KMG-IV): sequencing the most valuable type-strain genomes for metagenomic binning, comparative biology and taxonomic classification.</title>
        <authorList>
            <person name="Goeker M."/>
        </authorList>
    </citation>
    <scope>NUCLEOTIDE SEQUENCE [LARGE SCALE GENOMIC DNA]</scope>
    <source>
        <strain evidence="2 3">DSM 104150</strain>
    </source>
</reference>